<sequence length="236" mass="26424">MAQALERAVAGAAYRFMSLQQTSNHSVSLDESPISNWCDEAEYAVMRDLNVLSIPRLQIILILIYDRMALGKLATVWHLVSMASRIAYGLKLNHPTEKVPFTNQECRRRLMCHCPNKAIHKRMEDVLAESRKIENARFPTPARAKHATNPQPIGENNSFILPGQNINVLGSSPESLLMTSDPSTWTTNIDWTGVSNFGDVSLPQLDLFGLQSEDLYGEDNHMNLSDGTLPLNIYDV</sequence>
<protein>
    <submittedName>
        <fullName evidence="1">Uncharacterized protein</fullName>
    </submittedName>
</protein>
<evidence type="ECO:0000313" key="1">
    <source>
        <dbReference type="EMBL" id="KAJ5093299.1"/>
    </source>
</evidence>
<accession>A0A9W9K508</accession>
<evidence type="ECO:0000313" key="2">
    <source>
        <dbReference type="Proteomes" id="UP001149165"/>
    </source>
</evidence>
<proteinExistence type="predicted"/>
<name>A0A9W9K508_9EURO</name>
<gene>
    <name evidence="1" type="ORF">N7456_009160</name>
</gene>
<comment type="caution">
    <text evidence="1">The sequence shown here is derived from an EMBL/GenBank/DDBJ whole genome shotgun (WGS) entry which is preliminary data.</text>
</comment>
<dbReference type="AlphaFoldDB" id="A0A9W9K508"/>
<dbReference type="Proteomes" id="UP001149165">
    <property type="component" value="Unassembled WGS sequence"/>
</dbReference>
<dbReference type="OrthoDB" id="2563500at2759"/>
<reference evidence="1" key="2">
    <citation type="journal article" date="2023" name="IMA Fungus">
        <title>Comparative genomic study of the Penicillium genus elucidates a diverse pangenome and 15 lateral gene transfer events.</title>
        <authorList>
            <person name="Petersen C."/>
            <person name="Sorensen T."/>
            <person name="Nielsen M.R."/>
            <person name="Sondergaard T.E."/>
            <person name="Sorensen J.L."/>
            <person name="Fitzpatrick D.A."/>
            <person name="Frisvad J.C."/>
            <person name="Nielsen K.L."/>
        </authorList>
    </citation>
    <scope>NUCLEOTIDE SEQUENCE</scope>
    <source>
        <strain evidence="1">IBT 30069</strain>
    </source>
</reference>
<reference evidence="1" key="1">
    <citation type="submission" date="2022-11" db="EMBL/GenBank/DDBJ databases">
        <authorList>
            <person name="Petersen C."/>
        </authorList>
    </citation>
    <scope>NUCLEOTIDE SEQUENCE</scope>
    <source>
        <strain evidence="1">IBT 30069</strain>
    </source>
</reference>
<organism evidence="1 2">
    <name type="scientific">Penicillium angulare</name>
    <dbReference type="NCBI Taxonomy" id="116970"/>
    <lineage>
        <taxon>Eukaryota</taxon>
        <taxon>Fungi</taxon>
        <taxon>Dikarya</taxon>
        <taxon>Ascomycota</taxon>
        <taxon>Pezizomycotina</taxon>
        <taxon>Eurotiomycetes</taxon>
        <taxon>Eurotiomycetidae</taxon>
        <taxon>Eurotiales</taxon>
        <taxon>Aspergillaceae</taxon>
        <taxon>Penicillium</taxon>
    </lineage>
</organism>
<dbReference type="EMBL" id="JAPQKH010000006">
    <property type="protein sequence ID" value="KAJ5093299.1"/>
    <property type="molecule type" value="Genomic_DNA"/>
</dbReference>
<dbReference type="CDD" id="cd12148">
    <property type="entry name" value="fungal_TF_MHR"/>
    <property type="match status" value="1"/>
</dbReference>
<keyword evidence="2" id="KW-1185">Reference proteome</keyword>